<keyword evidence="2" id="KW-1185">Reference proteome</keyword>
<proteinExistence type="predicted"/>
<protein>
    <submittedName>
        <fullName evidence="1">Uncharacterized protein</fullName>
    </submittedName>
</protein>
<comment type="caution">
    <text evidence="1">The sequence shown here is derived from an EMBL/GenBank/DDBJ whole genome shotgun (WGS) entry which is preliminary data.</text>
</comment>
<sequence length="91" mass="9263">MAADRATPNTRNGSACTHTATNTVAHVCNAGAVRCGASTNRPTASKATRAMNAHGSWIPAEFFVGAWLSWPGRSAVLGCVIALLGSGASSY</sequence>
<name>A0ABR9LU42_9ACTN</name>
<dbReference type="Proteomes" id="UP000633509">
    <property type="component" value="Unassembled WGS sequence"/>
</dbReference>
<evidence type="ECO:0000313" key="2">
    <source>
        <dbReference type="Proteomes" id="UP000633509"/>
    </source>
</evidence>
<dbReference type="EMBL" id="JADBEK010000001">
    <property type="protein sequence ID" value="MBE1584178.1"/>
    <property type="molecule type" value="Genomic_DNA"/>
</dbReference>
<accession>A0ABR9LU42</accession>
<gene>
    <name evidence="1" type="ORF">H4W80_002436</name>
</gene>
<organism evidence="1 2">
    <name type="scientific">Nonomuraea angiospora</name>
    <dbReference type="NCBI Taxonomy" id="46172"/>
    <lineage>
        <taxon>Bacteria</taxon>
        <taxon>Bacillati</taxon>
        <taxon>Actinomycetota</taxon>
        <taxon>Actinomycetes</taxon>
        <taxon>Streptosporangiales</taxon>
        <taxon>Streptosporangiaceae</taxon>
        <taxon>Nonomuraea</taxon>
    </lineage>
</organism>
<reference evidence="1 2" key="1">
    <citation type="submission" date="2020-10" db="EMBL/GenBank/DDBJ databases">
        <title>Sequencing the genomes of 1000 actinobacteria strains.</title>
        <authorList>
            <person name="Klenk H.-P."/>
        </authorList>
    </citation>
    <scope>NUCLEOTIDE SEQUENCE [LARGE SCALE GENOMIC DNA]</scope>
    <source>
        <strain evidence="1 2">DSM 43173</strain>
    </source>
</reference>
<evidence type="ECO:0000313" key="1">
    <source>
        <dbReference type="EMBL" id="MBE1584178.1"/>
    </source>
</evidence>